<sequence length="338" mass="36497">MTHDPDDRPVSASPGPGLRLGLGLGLGLPEATGSRRMDWAAMPREVTARIGRLLGSPVAHASSQRGGFSEGLAARVRLENGKRAFIKAASSLMAPAVADFHRREIAVSERLPREVPAPRLLDAYDDGTWVVLAFEEIVGHLPAQPWQREELDRVLAAVTDMAEVLTPSPVDEAILGKPRLGGWRAMAGDTAVRDKVAELSPWAAHHFDQLTALEENASLAGATLLHGDLYPFNIMLTADRVFVVDWPHAWIGPRHCDVVTLMSSASLSGVDPRPIAENHPLTRDLDPARINEMLALHAGFLLRTAAAAGPAADPNIVAMMNALGLASLRWLRSAQPRW</sequence>
<protein>
    <recommendedName>
        <fullName evidence="1">Aminoglycoside phosphotransferase domain-containing protein</fullName>
    </recommendedName>
</protein>
<dbReference type="InterPro" id="IPR011009">
    <property type="entry name" value="Kinase-like_dom_sf"/>
</dbReference>
<dbReference type="Gene3D" id="3.90.1200.10">
    <property type="match status" value="1"/>
</dbReference>
<dbReference type="PANTHER" id="PTHR21310:SF40">
    <property type="entry name" value="AMINOGLYCOSIDE PHOSPHOTRANSFERASE DOMAIN-CONTAINING PROTEIN-RELATED"/>
    <property type="match status" value="1"/>
</dbReference>
<feature type="domain" description="Aminoglycoside phosphotransferase" evidence="1">
    <location>
        <begin position="76"/>
        <end position="264"/>
    </location>
</feature>
<accession>A0ABN1NRH0</accession>
<evidence type="ECO:0000313" key="3">
    <source>
        <dbReference type="Proteomes" id="UP001500418"/>
    </source>
</evidence>
<dbReference type="InterPro" id="IPR002575">
    <property type="entry name" value="Aminoglycoside_PTrfase"/>
</dbReference>
<gene>
    <name evidence="2" type="ORF">GCM10009575_001010</name>
</gene>
<proteinExistence type="predicted"/>
<dbReference type="Pfam" id="PF01636">
    <property type="entry name" value="APH"/>
    <property type="match status" value="1"/>
</dbReference>
<name>A0ABN1NRH0_9ACTN</name>
<dbReference type="SUPFAM" id="SSF56112">
    <property type="entry name" value="Protein kinase-like (PK-like)"/>
    <property type="match status" value="1"/>
</dbReference>
<organism evidence="2 3">
    <name type="scientific">Streptomyces rhizosphaericus</name>
    <dbReference type="NCBI Taxonomy" id="114699"/>
    <lineage>
        <taxon>Bacteria</taxon>
        <taxon>Bacillati</taxon>
        <taxon>Actinomycetota</taxon>
        <taxon>Actinomycetes</taxon>
        <taxon>Kitasatosporales</taxon>
        <taxon>Streptomycetaceae</taxon>
        <taxon>Streptomyces</taxon>
        <taxon>Streptomyces violaceusniger group</taxon>
    </lineage>
</organism>
<evidence type="ECO:0000313" key="2">
    <source>
        <dbReference type="EMBL" id="GAA0914659.1"/>
    </source>
</evidence>
<dbReference type="EMBL" id="BAAAID010000001">
    <property type="protein sequence ID" value="GAA0914659.1"/>
    <property type="molecule type" value="Genomic_DNA"/>
</dbReference>
<dbReference type="PANTHER" id="PTHR21310">
    <property type="entry name" value="AMINOGLYCOSIDE PHOSPHOTRANSFERASE-RELATED-RELATED"/>
    <property type="match status" value="1"/>
</dbReference>
<evidence type="ECO:0000259" key="1">
    <source>
        <dbReference type="Pfam" id="PF01636"/>
    </source>
</evidence>
<dbReference type="InterPro" id="IPR051678">
    <property type="entry name" value="AGP_Transferase"/>
</dbReference>
<dbReference type="Proteomes" id="UP001500418">
    <property type="component" value="Unassembled WGS sequence"/>
</dbReference>
<comment type="caution">
    <text evidence="2">The sequence shown here is derived from an EMBL/GenBank/DDBJ whole genome shotgun (WGS) entry which is preliminary data.</text>
</comment>
<reference evidence="2 3" key="1">
    <citation type="journal article" date="2019" name="Int. J. Syst. Evol. Microbiol.">
        <title>The Global Catalogue of Microorganisms (GCM) 10K type strain sequencing project: providing services to taxonomists for standard genome sequencing and annotation.</title>
        <authorList>
            <consortium name="The Broad Institute Genomics Platform"/>
            <consortium name="The Broad Institute Genome Sequencing Center for Infectious Disease"/>
            <person name="Wu L."/>
            <person name="Ma J."/>
        </authorList>
    </citation>
    <scope>NUCLEOTIDE SEQUENCE [LARGE SCALE GENOMIC DNA]</scope>
    <source>
        <strain evidence="2 3">JCM 11444</strain>
    </source>
</reference>
<keyword evidence="3" id="KW-1185">Reference proteome</keyword>